<organism evidence="3 4">
    <name type="scientific">Kwoniella shivajii</name>
    <dbReference type="NCBI Taxonomy" id="564305"/>
    <lineage>
        <taxon>Eukaryota</taxon>
        <taxon>Fungi</taxon>
        <taxon>Dikarya</taxon>
        <taxon>Basidiomycota</taxon>
        <taxon>Agaricomycotina</taxon>
        <taxon>Tremellomycetes</taxon>
        <taxon>Tremellales</taxon>
        <taxon>Cryptococcaceae</taxon>
        <taxon>Kwoniella</taxon>
    </lineage>
</organism>
<keyword evidence="2" id="KW-0812">Transmembrane</keyword>
<keyword evidence="4" id="KW-1185">Reference proteome</keyword>
<evidence type="ECO:0000256" key="2">
    <source>
        <dbReference type="SAM" id="Phobius"/>
    </source>
</evidence>
<name>A0ABZ1D6J6_9TREE</name>
<feature type="compositionally biased region" description="Basic and acidic residues" evidence="1">
    <location>
        <begin position="450"/>
        <end position="496"/>
    </location>
</feature>
<gene>
    <name evidence="3" type="ORF">IL334_005549</name>
</gene>
<feature type="compositionally biased region" description="Low complexity" evidence="1">
    <location>
        <begin position="47"/>
        <end position="71"/>
    </location>
</feature>
<feature type="compositionally biased region" description="Low complexity" evidence="1">
    <location>
        <begin position="368"/>
        <end position="385"/>
    </location>
</feature>
<evidence type="ECO:0008006" key="5">
    <source>
        <dbReference type="Google" id="ProtNLM"/>
    </source>
</evidence>
<feature type="region of interest" description="Disordered" evidence="1">
    <location>
        <begin position="449"/>
        <end position="503"/>
    </location>
</feature>
<proteinExistence type="predicted"/>
<protein>
    <recommendedName>
        <fullName evidence="5">Mitochondrial K+-H+ exchange-related-domain-containing protein</fullName>
    </recommendedName>
</protein>
<dbReference type="InterPro" id="IPR018786">
    <property type="entry name" value="Mit_KHE1"/>
</dbReference>
<feature type="region of interest" description="Disordered" evidence="1">
    <location>
        <begin position="290"/>
        <end position="420"/>
    </location>
</feature>
<keyword evidence="2" id="KW-0472">Membrane</keyword>
<evidence type="ECO:0000313" key="4">
    <source>
        <dbReference type="Proteomes" id="UP001329825"/>
    </source>
</evidence>
<dbReference type="EMBL" id="CP141887">
    <property type="protein sequence ID" value="WRT68571.1"/>
    <property type="molecule type" value="Genomic_DNA"/>
</dbReference>
<dbReference type="PANTHER" id="PTHR28062">
    <property type="entry name" value="K+-H+ EXCHANGE-LIKE PROTEIN"/>
    <property type="match status" value="1"/>
</dbReference>
<feature type="compositionally biased region" description="Low complexity" evidence="1">
    <location>
        <begin position="80"/>
        <end position="92"/>
    </location>
</feature>
<dbReference type="GeneID" id="87957680"/>
<dbReference type="PANTHER" id="PTHR28062:SF1">
    <property type="entry name" value="TRANSMEMBRANE PROTEIN"/>
    <property type="match status" value="1"/>
</dbReference>
<feature type="transmembrane region" description="Helical" evidence="2">
    <location>
        <begin position="223"/>
        <end position="248"/>
    </location>
</feature>
<reference evidence="3 4" key="1">
    <citation type="submission" date="2024-01" db="EMBL/GenBank/DDBJ databases">
        <title>Comparative genomics of Cryptococcus and Kwoniella reveals pathogenesis evolution and contrasting modes of karyotype evolution via chromosome fusion or intercentromeric recombination.</title>
        <authorList>
            <person name="Coelho M.A."/>
            <person name="David-Palma M."/>
            <person name="Shea T."/>
            <person name="Bowers K."/>
            <person name="McGinley-Smith S."/>
            <person name="Mohammad A.W."/>
            <person name="Gnirke A."/>
            <person name="Yurkov A.M."/>
            <person name="Nowrousian M."/>
            <person name="Sun S."/>
            <person name="Cuomo C.A."/>
            <person name="Heitman J."/>
        </authorList>
    </citation>
    <scope>NUCLEOTIDE SEQUENCE [LARGE SCALE GENOMIC DNA]</scope>
    <source>
        <strain evidence="3">CBS 11374</strain>
    </source>
</reference>
<feature type="compositionally biased region" description="Low complexity" evidence="1">
    <location>
        <begin position="323"/>
        <end position="339"/>
    </location>
</feature>
<dbReference type="RefSeq" id="XP_062793311.1">
    <property type="nucleotide sequence ID" value="XM_062937260.1"/>
</dbReference>
<feature type="compositionally biased region" description="Polar residues" evidence="1">
    <location>
        <begin position="348"/>
        <end position="362"/>
    </location>
</feature>
<sequence>MTSKIPKTVASIPQRQFRIFALPLARIPKPFSEPLSPPPIVQPTPTSDSASTSASASASVSASASASISASKGNDDHDVSQSSSSSTSSSTSAKTPLMLFHTSQPDPLPESGPPNILNRGLNKASETWLNLGKKPKDSWTFWFYAKGEKLMDRIEYEEWSLKVIKENEGVKIDKDGKIQGEKIEIPLLRPSIKGTTLPPLLPKLHRLLIHRIPYHKKMMYRSLFFTPFTAPFAIIPVIPNFPFFYVLWRAWSHYKAWRGALYLETLLKHGLIVEKESEELTKVYSSKSSTSTLSVTDGKSGPNENHAPDETTSGNANLKDLATGSTSSSTPSTSATRTSGELPKQAKGETSTSIDGTSTPSSLIHKPSTSTSSSSSSSSASSESATTKDEEDLTSEEKKTEQPYPSPAPGPITSKAQHPSLLLSPSQIPLLAKTFNLRPYEVMDITRAVEQADYRARKSDKAKADKEASDRQEKDKKEEQEKGKSDGSDKGEKSTEWKGNLHR</sequence>
<evidence type="ECO:0000313" key="3">
    <source>
        <dbReference type="EMBL" id="WRT68571.1"/>
    </source>
</evidence>
<dbReference type="Pfam" id="PF10173">
    <property type="entry name" value="Mit_KHE1"/>
    <property type="match status" value="1"/>
</dbReference>
<feature type="region of interest" description="Disordered" evidence="1">
    <location>
        <begin position="31"/>
        <end position="94"/>
    </location>
</feature>
<accession>A0ABZ1D6J6</accession>
<keyword evidence="2" id="KW-1133">Transmembrane helix</keyword>
<evidence type="ECO:0000256" key="1">
    <source>
        <dbReference type="SAM" id="MobiDB-lite"/>
    </source>
</evidence>
<dbReference type="Proteomes" id="UP001329825">
    <property type="component" value="Chromosome 7"/>
</dbReference>